<evidence type="ECO:0000313" key="1">
    <source>
        <dbReference type="EMBL" id="JAD71538.1"/>
    </source>
</evidence>
<accession>A0A0A9CAQ6</accession>
<protein>
    <submittedName>
        <fullName evidence="1">Uncharacterized protein</fullName>
    </submittedName>
</protein>
<organism evidence="1">
    <name type="scientific">Arundo donax</name>
    <name type="common">Giant reed</name>
    <name type="synonym">Donax arundinaceus</name>
    <dbReference type="NCBI Taxonomy" id="35708"/>
    <lineage>
        <taxon>Eukaryota</taxon>
        <taxon>Viridiplantae</taxon>
        <taxon>Streptophyta</taxon>
        <taxon>Embryophyta</taxon>
        <taxon>Tracheophyta</taxon>
        <taxon>Spermatophyta</taxon>
        <taxon>Magnoliopsida</taxon>
        <taxon>Liliopsida</taxon>
        <taxon>Poales</taxon>
        <taxon>Poaceae</taxon>
        <taxon>PACMAD clade</taxon>
        <taxon>Arundinoideae</taxon>
        <taxon>Arundineae</taxon>
        <taxon>Arundo</taxon>
    </lineage>
</organism>
<reference evidence="1" key="2">
    <citation type="journal article" date="2015" name="Data Brief">
        <title>Shoot transcriptome of the giant reed, Arundo donax.</title>
        <authorList>
            <person name="Barrero R.A."/>
            <person name="Guerrero F.D."/>
            <person name="Moolhuijzen P."/>
            <person name="Goolsby J.A."/>
            <person name="Tidwell J."/>
            <person name="Bellgard S.E."/>
            <person name="Bellgard M.I."/>
        </authorList>
    </citation>
    <scope>NUCLEOTIDE SEQUENCE</scope>
    <source>
        <tissue evidence="1">Shoot tissue taken approximately 20 cm above the soil surface</tissue>
    </source>
</reference>
<proteinExistence type="predicted"/>
<dbReference type="EMBL" id="GBRH01226357">
    <property type="protein sequence ID" value="JAD71538.1"/>
    <property type="molecule type" value="Transcribed_RNA"/>
</dbReference>
<sequence>MVQQTMTAEKSLEEDIPLCEVGNFKIQKHRKLCSGRGGKASGTGEKRTGGLVGWCEAGVGRGGGRRGGAGGGRGVRHWWQWKELDWQDQVAAS</sequence>
<name>A0A0A9CAQ6_ARUDO</name>
<dbReference type="AlphaFoldDB" id="A0A0A9CAQ6"/>
<reference evidence="1" key="1">
    <citation type="submission" date="2014-09" db="EMBL/GenBank/DDBJ databases">
        <authorList>
            <person name="Magalhaes I.L.F."/>
            <person name="Oliveira U."/>
            <person name="Santos F.R."/>
            <person name="Vidigal T.H.D.A."/>
            <person name="Brescovit A.D."/>
            <person name="Santos A.J."/>
        </authorList>
    </citation>
    <scope>NUCLEOTIDE SEQUENCE</scope>
    <source>
        <tissue evidence="1">Shoot tissue taken approximately 20 cm above the soil surface</tissue>
    </source>
</reference>